<keyword evidence="1" id="KW-0675">Receptor</keyword>
<organism evidence="1 2">
    <name type="scientific">Gossypium australe</name>
    <dbReference type="NCBI Taxonomy" id="47621"/>
    <lineage>
        <taxon>Eukaryota</taxon>
        <taxon>Viridiplantae</taxon>
        <taxon>Streptophyta</taxon>
        <taxon>Embryophyta</taxon>
        <taxon>Tracheophyta</taxon>
        <taxon>Spermatophyta</taxon>
        <taxon>Magnoliopsida</taxon>
        <taxon>eudicotyledons</taxon>
        <taxon>Gunneridae</taxon>
        <taxon>Pentapetalae</taxon>
        <taxon>rosids</taxon>
        <taxon>malvids</taxon>
        <taxon>Malvales</taxon>
        <taxon>Malvaceae</taxon>
        <taxon>Malvoideae</taxon>
        <taxon>Gossypium</taxon>
    </lineage>
</organism>
<accession>A0A5B6WE65</accession>
<name>A0A5B6WE65_9ROSI</name>
<dbReference type="GO" id="GO:0030246">
    <property type="term" value="F:carbohydrate binding"/>
    <property type="evidence" value="ECO:0007669"/>
    <property type="project" value="UniProtKB-KW"/>
</dbReference>
<dbReference type="EMBL" id="SMMG02000003">
    <property type="protein sequence ID" value="KAA3479564.1"/>
    <property type="molecule type" value="Genomic_DNA"/>
</dbReference>
<keyword evidence="1" id="KW-0430">Lectin</keyword>
<dbReference type="GO" id="GO:0016301">
    <property type="term" value="F:kinase activity"/>
    <property type="evidence" value="ECO:0007669"/>
    <property type="project" value="UniProtKB-KW"/>
</dbReference>
<reference evidence="2" key="1">
    <citation type="journal article" date="2019" name="Plant Biotechnol. J.">
        <title>Genome sequencing of the Australian wild diploid species Gossypium australe highlights disease resistance and delayed gland morphogenesis.</title>
        <authorList>
            <person name="Cai Y."/>
            <person name="Cai X."/>
            <person name="Wang Q."/>
            <person name="Wang P."/>
            <person name="Zhang Y."/>
            <person name="Cai C."/>
            <person name="Xu Y."/>
            <person name="Wang K."/>
            <person name="Zhou Z."/>
            <person name="Wang C."/>
            <person name="Geng S."/>
            <person name="Li B."/>
            <person name="Dong Q."/>
            <person name="Hou Y."/>
            <person name="Wang H."/>
            <person name="Ai P."/>
            <person name="Liu Z."/>
            <person name="Yi F."/>
            <person name="Sun M."/>
            <person name="An G."/>
            <person name="Cheng J."/>
            <person name="Zhang Y."/>
            <person name="Shi Q."/>
            <person name="Xie Y."/>
            <person name="Shi X."/>
            <person name="Chang Y."/>
            <person name="Huang F."/>
            <person name="Chen Y."/>
            <person name="Hong S."/>
            <person name="Mi L."/>
            <person name="Sun Q."/>
            <person name="Zhang L."/>
            <person name="Zhou B."/>
            <person name="Peng R."/>
            <person name="Zhang X."/>
            <person name="Liu F."/>
        </authorList>
    </citation>
    <scope>NUCLEOTIDE SEQUENCE [LARGE SCALE GENOMIC DNA]</scope>
    <source>
        <strain evidence="2">cv. PA1801</strain>
    </source>
</reference>
<dbReference type="AlphaFoldDB" id="A0A5B6WE65"/>
<comment type="caution">
    <text evidence="1">The sequence shown here is derived from an EMBL/GenBank/DDBJ whole genome shotgun (WGS) entry which is preliminary data.</text>
</comment>
<keyword evidence="1" id="KW-0418">Kinase</keyword>
<sequence length="185" mass="21308">MTFPYISKTFVSGGTIHPERKMSREETAEKILGNLNINAISVLNNWTAEEIPVVFRANSESSDINDMSDTATDSESPFEQDMCVEDSQDFEDDRDCNLSPHLLRMVEQDEKQILPYKESVEIVSLREEKEVKIRACIIAKTKQDLIELFQEFKDVFAWSYQDIPVLSTDIVVRRVPIKEECKPVQ</sequence>
<evidence type="ECO:0000313" key="1">
    <source>
        <dbReference type="EMBL" id="KAA3479564.1"/>
    </source>
</evidence>
<protein>
    <submittedName>
        <fullName evidence="1">L-type lectin-domain containing receptor kinase IX.1-like</fullName>
    </submittedName>
</protein>
<gene>
    <name evidence="1" type="ORF">EPI10_020064</name>
</gene>
<keyword evidence="1" id="KW-0808">Transferase</keyword>
<keyword evidence="2" id="KW-1185">Reference proteome</keyword>
<proteinExistence type="predicted"/>
<dbReference type="OrthoDB" id="1166063at2759"/>
<dbReference type="Proteomes" id="UP000325315">
    <property type="component" value="Unassembled WGS sequence"/>
</dbReference>
<evidence type="ECO:0000313" key="2">
    <source>
        <dbReference type="Proteomes" id="UP000325315"/>
    </source>
</evidence>